<reference evidence="3 5" key="1">
    <citation type="submission" date="2014-04" db="EMBL/GenBank/DDBJ databases">
        <authorList>
            <person name="Bishop-Lilly K.A."/>
            <person name="Broomall S.M."/>
            <person name="Chain P.S."/>
            <person name="Chertkov O."/>
            <person name="Coyne S.R."/>
            <person name="Daligault H.E."/>
            <person name="Davenport K.W."/>
            <person name="Erkkila T."/>
            <person name="Frey K.G."/>
            <person name="Gibbons H.S."/>
            <person name="Gu W."/>
            <person name="Jaissle J."/>
            <person name="Johnson S.L."/>
            <person name="Koroleva G.I."/>
            <person name="Ladner J.T."/>
            <person name="Lo C.-C."/>
            <person name="Minogue T.D."/>
            <person name="Munk C."/>
            <person name="Palacios G.F."/>
            <person name="Redden C.L."/>
            <person name="Rosenzweig C.N."/>
            <person name="Scholz M.B."/>
            <person name="Teshima H."/>
            <person name="Xu Y."/>
        </authorList>
    </citation>
    <scope>NUCLEOTIDE SEQUENCE [LARGE SCALE GENOMIC DNA]</scope>
    <source>
        <strain evidence="3 5">BHP</strain>
    </source>
</reference>
<comment type="caution">
    <text evidence="3">The sequence shown here is derived from an EMBL/GenBank/DDBJ whole genome shotgun (WGS) entry which is preliminary data.</text>
</comment>
<evidence type="ECO:0000313" key="3">
    <source>
        <dbReference type="EMBL" id="KFM95248.1"/>
    </source>
</evidence>
<dbReference type="SUPFAM" id="SSF58100">
    <property type="entry name" value="Bacterial hemolysins"/>
    <property type="match status" value="1"/>
</dbReference>
<dbReference type="PATRIC" id="fig|1405.8.peg.5825"/>
<keyword evidence="6" id="KW-1185">Reference proteome</keyword>
<evidence type="ECO:0000313" key="5">
    <source>
        <dbReference type="Proteomes" id="UP000029389"/>
    </source>
</evidence>
<feature type="coiled-coil region" evidence="1">
    <location>
        <begin position="353"/>
        <end position="383"/>
    </location>
</feature>
<evidence type="ECO:0000313" key="4">
    <source>
        <dbReference type="EMBL" id="RFT62673.1"/>
    </source>
</evidence>
<dbReference type="Pfam" id="PF05791">
    <property type="entry name" value="Bacillus_HBL"/>
    <property type="match status" value="1"/>
</dbReference>
<dbReference type="RefSeq" id="WP_042984823.1">
    <property type="nucleotide sequence ID" value="NZ_JMQC01000011.1"/>
</dbReference>
<dbReference type="EMBL" id="QVOD01000063">
    <property type="protein sequence ID" value="RFT62673.1"/>
    <property type="molecule type" value="Genomic_DNA"/>
</dbReference>
<dbReference type="EMBL" id="JMQC01000011">
    <property type="protein sequence ID" value="KFM95248.1"/>
    <property type="molecule type" value="Genomic_DNA"/>
</dbReference>
<name>A0A090Y8Z5_9BACI</name>
<keyword evidence="1" id="KW-0175">Coiled coil</keyword>
<keyword evidence="2" id="KW-0732">Signal</keyword>
<accession>A0A090Y8Z5</accession>
<dbReference type="InterPro" id="IPR008414">
    <property type="entry name" value="HBL"/>
</dbReference>
<dbReference type="Proteomes" id="UP000029389">
    <property type="component" value="Unassembled WGS sequence"/>
</dbReference>
<gene>
    <name evidence="4" type="ORF">D0U04_27380</name>
    <name evidence="3" type="ORF">DJ93_5633</name>
</gene>
<dbReference type="GO" id="GO:0016020">
    <property type="term" value="C:membrane"/>
    <property type="evidence" value="ECO:0007669"/>
    <property type="project" value="InterPro"/>
</dbReference>
<dbReference type="Gene3D" id="1.20.1170.10">
    <property type="match status" value="1"/>
</dbReference>
<feature type="coiled-coil region" evidence="1">
    <location>
        <begin position="193"/>
        <end position="220"/>
    </location>
</feature>
<proteinExistence type="predicted"/>
<reference evidence="4 6" key="2">
    <citation type="submission" date="2018-08" db="EMBL/GenBank/DDBJ databases">
        <title>Bacillus clarus sp. nov. strain PS00077A.</title>
        <authorList>
            <person name="Mendez Acevedo M."/>
            <person name="Carroll L."/>
            <person name="Mukherjee M."/>
            <person name="Wiedmann M."/>
            <person name="Kovac J."/>
        </authorList>
    </citation>
    <scope>NUCLEOTIDE SEQUENCE [LARGE SCALE GENOMIC DNA]</scope>
    <source>
        <strain evidence="4 6">PS00077A</strain>
    </source>
</reference>
<dbReference type="AlphaFoldDB" id="A0A090Y8Z5"/>
<feature type="signal peptide" evidence="2">
    <location>
        <begin position="1"/>
        <end position="26"/>
    </location>
</feature>
<protein>
    <submittedName>
        <fullName evidence="3 4">Enterotoxin</fullName>
    </submittedName>
</protein>
<sequence>MKKTLVAGILATAVSTSCFTPVNAFAAENKQPQFKQTSIQNFITVNTLSNSIRSLGSNTPLIQGYGLVILKQPDFKVNAMSSLTTDQKLARKHVQEWMDEYNPKIFNLNQEMMSFSTMFNNYYSKLNELAGKVNEDQQAKEEFVSAFNRLQDEVQTIQGDMEQTSVDLNWYKDELIQDSESLTKRANTAIESLNGSNGEIAQLRTQIKQIQEEIQNELTKILNRAKEIRGSSISVGKQAVEISKTAMETKTIEFSSIESLGDTIENSSDTHVREASNNIKQKRQQLIPLIQKLSQNEIQAAQITLIEDQVGSFTSLIKRQLKTFDILVKDWKSLNETMTQMKINSGADAKIDSNALQTQLTQLKKLNDELNKQTNQYEEFVTKVKVN</sequence>
<dbReference type="CDD" id="cd22654">
    <property type="entry name" value="ClyA_NheA-like"/>
    <property type="match status" value="1"/>
</dbReference>
<dbReference type="Proteomes" id="UP000264294">
    <property type="component" value="Unassembled WGS sequence"/>
</dbReference>
<organism evidence="3 5">
    <name type="scientific">Bacillus clarus</name>
    <dbReference type="NCBI Taxonomy" id="2338372"/>
    <lineage>
        <taxon>Bacteria</taxon>
        <taxon>Bacillati</taxon>
        <taxon>Bacillota</taxon>
        <taxon>Bacilli</taxon>
        <taxon>Bacillales</taxon>
        <taxon>Bacillaceae</taxon>
        <taxon>Bacillus</taxon>
        <taxon>Bacillus cereus group</taxon>
    </lineage>
</organism>
<dbReference type="PROSITE" id="PS51257">
    <property type="entry name" value="PROKAR_LIPOPROTEIN"/>
    <property type="match status" value="1"/>
</dbReference>
<evidence type="ECO:0000313" key="6">
    <source>
        <dbReference type="Proteomes" id="UP000264294"/>
    </source>
</evidence>
<dbReference type="InterPro" id="IPR052785">
    <property type="entry name" value="Enterotoxin_cmpnt"/>
</dbReference>
<dbReference type="PANTHER" id="PTHR38443">
    <property type="match status" value="1"/>
</dbReference>
<feature type="chain" id="PRO_5001867293" evidence="2">
    <location>
        <begin position="27"/>
        <end position="387"/>
    </location>
</feature>
<evidence type="ECO:0000256" key="2">
    <source>
        <dbReference type="SAM" id="SignalP"/>
    </source>
</evidence>
<evidence type="ECO:0000256" key="1">
    <source>
        <dbReference type="SAM" id="Coils"/>
    </source>
</evidence>
<dbReference type="PANTHER" id="PTHR38443:SF2">
    <property type="entry name" value="NON-HEMOLYTIC ENTEROTOXIN LYTIC COMPONENT L1"/>
    <property type="match status" value="1"/>
</dbReference>